<dbReference type="AlphaFoldDB" id="A0A368FJZ3"/>
<evidence type="ECO:0000313" key="2">
    <source>
        <dbReference type="Proteomes" id="UP000252519"/>
    </source>
</evidence>
<dbReference type="EMBL" id="JOJR01001080">
    <property type="protein sequence ID" value="RCN32496.1"/>
    <property type="molecule type" value="Genomic_DNA"/>
</dbReference>
<protein>
    <submittedName>
        <fullName evidence="1">Uncharacterized protein</fullName>
    </submittedName>
</protein>
<dbReference type="STRING" id="29170.A0A368FJZ3"/>
<dbReference type="Proteomes" id="UP000252519">
    <property type="component" value="Unassembled WGS sequence"/>
</dbReference>
<organism evidence="1 2">
    <name type="scientific">Ancylostoma caninum</name>
    <name type="common">Dog hookworm</name>
    <dbReference type="NCBI Taxonomy" id="29170"/>
    <lineage>
        <taxon>Eukaryota</taxon>
        <taxon>Metazoa</taxon>
        <taxon>Ecdysozoa</taxon>
        <taxon>Nematoda</taxon>
        <taxon>Chromadorea</taxon>
        <taxon>Rhabditida</taxon>
        <taxon>Rhabditina</taxon>
        <taxon>Rhabditomorpha</taxon>
        <taxon>Strongyloidea</taxon>
        <taxon>Ancylostomatidae</taxon>
        <taxon>Ancylostomatinae</taxon>
        <taxon>Ancylostoma</taxon>
    </lineage>
</organism>
<name>A0A368FJZ3_ANCCA</name>
<gene>
    <name evidence="1" type="ORF">ANCCAN_21699</name>
</gene>
<evidence type="ECO:0000313" key="1">
    <source>
        <dbReference type="EMBL" id="RCN32496.1"/>
    </source>
</evidence>
<reference evidence="1 2" key="1">
    <citation type="submission" date="2014-10" db="EMBL/GenBank/DDBJ databases">
        <title>Draft genome of the hookworm Ancylostoma caninum.</title>
        <authorList>
            <person name="Mitreva M."/>
        </authorList>
    </citation>
    <scope>NUCLEOTIDE SEQUENCE [LARGE SCALE GENOMIC DNA]</scope>
    <source>
        <strain evidence="1 2">Baltimore</strain>
    </source>
</reference>
<feature type="non-terminal residue" evidence="1">
    <location>
        <position position="1"/>
    </location>
</feature>
<accession>A0A368FJZ3</accession>
<proteinExistence type="predicted"/>
<comment type="caution">
    <text evidence="1">The sequence shown here is derived from an EMBL/GenBank/DDBJ whole genome shotgun (WGS) entry which is preliminary data.</text>
</comment>
<sequence length="176" mass="19926">LRFLHSVYILFSDIHAFQRSSDLSSLSSVDPNSSISDSSEEAKLQPPAIVRHPRQPYLTRLTRENPVSTSVLQTMFDNIERPELKRFAEGSNGKEWLIPTTVEEDMRRNDSADWNIIPTTVTSVAQPKVVPGCTYFCKVPGKMFRRTDFSLEEAFTVTLTTLTTPPPRLPIEAELK</sequence>
<keyword evidence="2" id="KW-1185">Reference proteome</keyword>